<evidence type="ECO:0000256" key="7">
    <source>
        <dbReference type="ARBA" id="ARBA00022679"/>
    </source>
</evidence>
<dbReference type="InterPro" id="IPR027573">
    <property type="entry name" value="Methyltran_FxLD"/>
</dbReference>
<keyword evidence="14" id="KW-1185">Reference proteome</keyword>
<evidence type="ECO:0000256" key="1">
    <source>
        <dbReference type="ARBA" id="ARBA00004496"/>
    </source>
</evidence>
<evidence type="ECO:0000256" key="8">
    <source>
        <dbReference type="ARBA" id="ARBA00022691"/>
    </source>
</evidence>
<evidence type="ECO:0000256" key="2">
    <source>
        <dbReference type="ARBA" id="ARBA00005369"/>
    </source>
</evidence>
<keyword evidence="7" id="KW-0808">Transferase</keyword>
<accession>A0ABV6VYD4</accession>
<dbReference type="RefSeq" id="WP_380537552.1">
    <property type="nucleotide sequence ID" value="NZ_JBHFAB010000013.1"/>
</dbReference>
<dbReference type="Proteomes" id="UP001592531">
    <property type="component" value="Unassembled WGS sequence"/>
</dbReference>
<feature type="domain" description="Thiopeptide-type bacteriocin biosynthesis" evidence="12">
    <location>
        <begin position="33"/>
        <end position="248"/>
    </location>
</feature>
<evidence type="ECO:0000256" key="4">
    <source>
        <dbReference type="ARBA" id="ARBA00013346"/>
    </source>
</evidence>
<reference evidence="13 14" key="1">
    <citation type="submission" date="2024-09" db="EMBL/GenBank/DDBJ databases">
        <authorList>
            <person name="Lee S.D."/>
        </authorList>
    </citation>
    <scope>NUCLEOTIDE SEQUENCE [LARGE SCALE GENOMIC DNA]</scope>
    <source>
        <strain evidence="13 14">N8-3</strain>
    </source>
</reference>
<dbReference type="InterPro" id="IPR029063">
    <property type="entry name" value="SAM-dependent_MTases_sf"/>
</dbReference>
<name>A0ABV6VYD4_9ACTN</name>
<comment type="caution">
    <text evidence="13">The sequence shown here is derived from an EMBL/GenBank/DDBJ whole genome shotgun (WGS) entry which is preliminary data.</text>
</comment>
<dbReference type="InterPro" id="IPR000682">
    <property type="entry name" value="PCMT"/>
</dbReference>
<dbReference type="PANTHER" id="PTHR11579:SF0">
    <property type="entry name" value="PROTEIN-L-ISOASPARTATE(D-ASPARTATE) O-METHYLTRANSFERASE"/>
    <property type="match status" value="1"/>
</dbReference>
<evidence type="ECO:0000256" key="3">
    <source>
        <dbReference type="ARBA" id="ARBA00011890"/>
    </source>
</evidence>
<dbReference type="InterPro" id="IPR023809">
    <property type="entry name" value="Thiopep_bacteriocin_synth_dom"/>
</dbReference>
<dbReference type="Pfam" id="PF01135">
    <property type="entry name" value="PCMT"/>
    <property type="match status" value="1"/>
</dbReference>
<dbReference type="NCBIfam" id="TIGR03891">
    <property type="entry name" value="thiopep_ocin"/>
    <property type="match status" value="1"/>
</dbReference>
<evidence type="ECO:0000256" key="11">
    <source>
        <dbReference type="ARBA" id="ARBA00031350"/>
    </source>
</evidence>
<dbReference type="Pfam" id="PF14028">
    <property type="entry name" value="Lant_dehydr_C"/>
    <property type="match status" value="1"/>
</dbReference>
<organism evidence="13 14">
    <name type="scientific">Streptacidiphilus cavernicola</name>
    <dbReference type="NCBI Taxonomy" id="3342716"/>
    <lineage>
        <taxon>Bacteria</taxon>
        <taxon>Bacillati</taxon>
        <taxon>Actinomycetota</taxon>
        <taxon>Actinomycetes</taxon>
        <taxon>Kitasatosporales</taxon>
        <taxon>Streptomycetaceae</taxon>
        <taxon>Streptacidiphilus</taxon>
    </lineage>
</organism>
<keyword evidence="8" id="KW-0949">S-adenosyl-L-methionine</keyword>
<dbReference type="SUPFAM" id="SSF53335">
    <property type="entry name" value="S-adenosyl-L-methionine-dependent methyltransferases"/>
    <property type="match status" value="1"/>
</dbReference>
<dbReference type="NCBIfam" id="TIGR04364">
    <property type="entry name" value="methyltran_FxLD"/>
    <property type="match status" value="1"/>
</dbReference>
<dbReference type="Gene3D" id="3.40.50.150">
    <property type="entry name" value="Vaccinia Virus protein VP39"/>
    <property type="match status" value="1"/>
</dbReference>
<keyword evidence="6 13" id="KW-0489">Methyltransferase</keyword>
<dbReference type="EMBL" id="JBHFAB010000013">
    <property type="protein sequence ID" value="MFC1418756.1"/>
    <property type="molecule type" value="Genomic_DNA"/>
</dbReference>
<keyword evidence="5" id="KW-0963">Cytoplasm</keyword>
<evidence type="ECO:0000256" key="10">
    <source>
        <dbReference type="ARBA" id="ARBA00031323"/>
    </source>
</evidence>
<sequence length="686" mass="73882">MDFDDQDRAVTGQDTGWWHAAVSFPGGPGISPQAAQLLADALEGQRYFFLRKDGGLRLRTEQPSGALLDRLVADQVVTGWIAGTYEAETDAFGGPEGTDVAHTLWCADSPAALTETGTPGTRERAILLLSTLNRAAGLDPYEIGDVWAKFASTRPPVNLPTGPAREQAITAMRRLIRADGARRPDPEPGWAERVAAFETAGRHLRKLNASGQLTRGLRLVLAHQVIFAFNRSAVPVDQQAAAAWLIRQATFHQSESAAVSPLSTSPPAPSLTRMETTLNSATPDAAALREALVTTLVDGQLLHSGPVIAALRATERDRFLPGVDLRTAYVNDAISIKDDESGEMISCISAPSIVATQLEQLGAEPGHKVLEAGAATGYNAALLGRLVTPGGQVWTLDVDQDLVDGAAKNLAQAGVSNVNAVLGDGAEGLPQHAPFDRIQFTVGAGDVPVRILDQLAPGGRLVLPMRIRGSISRSFAFERDGDFWRTVSCEMATFVPLRKGVCDDIYTLVPHAGEGTVRLETFSEQDVDREAMRTILDQLQSKVFTGVKFRKGSPWEWLYLYLACVLPNGLSRMPGSRPGFDPHFGWGSMAALDGESLAYMTIREGEDEKGRFWEVGVIGHGPGGEALANQVAAEIVEWDRGWGNPAVTPGFRMAVGDARADLTAADQRFVIDKAYSRLVVDWKHRS</sequence>
<evidence type="ECO:0000256" key="6">
    <source>
        <dbReference type="ARBA" id="ARBA00022603"/>
    </source>
</evidence>
<dbReference type="GO" id="GO:0008168">
    <property type="term" value="F:methyltransferase activity"/>
    <property type="evidence" value="ECO:0007669"/>
    <property type="project" value="UniProtKB-KW"/>
</dbReference>
<dbReference type="EC" id="2.1.1.77" evidence="3"/>
<dbReference type="GO" id="GO:0032259">
    <property type="term" value="P:methylation"/>
    <property type="evidence" value="ECO:0007669"/>
    <property type="project" value="UniProtKB-KW"/>
</dbReference>
<proteinExistence type="inferred from homology"/>
<dbReference type="PANTHER" id="PTHR11579">
    <property type="entry name" value="PROTEIN-L-ISOASPARTATE O-METHYLTRANSFERASE"/>
    <property type="match status" value="1"/>
</dbReference>
<gene>
    <name evidence="13" type="primary">fxlM</name>
    <name evidence="13" type="ORF">ACEZDE_19265</name>
</gene>
<evidence type="ECO:0000256" key="5">
    <source>
        <dbReference type="ARBA" id="ARBA00022490"/>
    </source>
</evidence>
<evidence type="ECO:0000256" key="9">
    <source>
        <dbReference type="ARBA" id="ARBA00030757"/>
    </source>
</evidence>
<evidence type="ECO:0000313" key="14">
    <source>
        <dbReference type="Proteomes" id="UP001592531"/>
    </source>
</evidence>
<comment type="subcellular location">
    <subcellularLocation>
        <location evidence="1">Cytoplasm</location>
    </subcellularLocation>
</comment>
<comment type="similarity">
    <text evidence="2">Belongs to the methyltransferase superfamily. L-isoaspartyl/D-aspartyl protein methyltransferase family.</text>
</comment>
<protein>
    <recommendedName>
        <fullName evidence="4">Protein-L-isoaspartate O-methyltransferase</fullName>
        <ecNumber evidence="3">2.1.1.77</ecNumber>
    </recommendedName>
    <alternativeName>
        <fullName evidence="11">L-isoaspartyl protein carboxyl methyltransferase</fullName>
    </alternativeName>
    <alternativeName>
        <fullName evidence="9">Protein L-isoaspartyl methyltransferase</fullName>
    </alternativeName>
    <alternativeName>
        <fullName evidence="10">Protein-beta-aspartate methyltransferase</fullName>
    </alternativeName>
</protein>
<evidence type="ECO:0000259" key="12">
    <source>
        <dbReference type="Pfam" id="PF14028"/>
    </source>
</evidence>
<evidence type="ECO:0000313" key="13">
    <source>
        <dbReference type="EMBL" id="MFC1418756.1"/>
    </source>
</evidence>
<dbReference type="PROSITE" id="PS01279">
    <property type="entry name" value="PCMT"/>
    <property type="match status" value="1"/>
</dbReference>
<dbReference type="CDD" id="cd02440">
    <property type="entry name" value="AdoMet_MTases"/>
    <property type="match status" value="1"/>
</dbReference>